<dbReference type="AlphaFoldDB" id="A0A250X0L2"/>
<dbReference type="Gene3D" id="1.10.8.10">
    <property type="entry name" value="DNA helicase RuvA subunit, C-terminal domain"/>
    <property type="match status" value="1"/>
</dbReference>
<feature type="non-terminal residue" evidence="4">
    <location>
        <position position="1"/>
    </location>
</feature>
<dbReference type="InterPro" id="IPR009060">
    <property type="entry name" value="UBA-like_sf"/>
</dbReference>
<feature type="region of interest" description="Disordered" evidence="1">
    <location>
        <begin position="541"/>
        <end position="620"/>
    </location>
</feature>
<dbReference type="PANTHER" id="PTHR12706:SF33">
    <property type="entry name" value="PROTEIN WITH HELICASE_C DOMAIN"/>
    <property type="match status" value="1"/>
</dbReference>
<accession>A0A250X0L2</accession>
<dbReference type="InterPro" id="IPR057332">
    <property type="entry name" value="SBNO_a/b_dom"/>
</dbReference>
<gene>
    <name evidence="4" type="ORF">CEUSTIGMA_g3924.t1</name>
</gene>
<reference evidence="4 5" key="1">
    <citation type="submission" date="2017-08" db="EMBL/GenBank/DDBJ databases">
        <title>Acidophilic green algal genome provides insights into adaptation to an acidic environment.</title>
        <authorList>
            <person name="Hirooka S."/>
            <person name="Hirose Y."/>
            <person name="Kanesaki Y."/>
            <person name="Higuchi S."/>
            <person name="Fujiwara T."/>
            <person name="Onuma R."/>
            <person name="Era A."/>
            <person name="Ohbayashi R."/>
            <person name="Uzuka A."/>
            <person name="Nozaki H."/>
            <person name="Yoshikawa H."/>
            <person name="Miyagishima S.Y."/>
        </authorList>
    </citation>
    <scope>NUCLEOTIDE SEQUENCE [LARGE SCALE GENOMIC DNA]</scope>
    <source>
        <strain evidence="4 5">NIES-2499</strain>
    </source>
</reference>
<dbReference type="EMBL" id="BEGY01000017">
    <property type="protein sequence ID" value="GAX76479.1"/>
    <property type="molecule type" value="Genomic_DNA"/>
</dbReference>
<evidence type="ECO:0000259" key="2">
    <source>
        <dbReference type="Pfam" id="PF13871"/>
    </source>
</evidence>
<dbReference type="PANTHER" id="PTHR12706">
    <property type="entry name" value="STRAWBERRY NOTCH-RELATED"/>
    <property type="match status" value="1"/>
</dbReference>
<dbReference type="GO" id="GO:0042393">
    <property type="term" value="F:histone binding"/>
    <property type="evidence" value="ECO:0007669"/>
    <property type="project" value="TreeGrafter"/>
</dbReference>
<dbReference type="OrthoDB" id="421838at2759"/>
<sequence>KDVGDVRRFLNRILGLPLLEQNLLFSYFSATLTAEIKAAKTEGKYSEGLSDLVGRSVKLVTTQTFWHDSTNSGLSTKANVFSLDRGISYQEAVRRLQHEGDDILKLSGFRRAKRPVHAGAAVMLAIHKAAGGTAGGGGRPGAAGAFTIIRPNTGVGLDMDRDDLEARYLRMTPEDVEEEWTQAYEMALKHCIHGPECSQGSGCAIGRRLTRVTVLTGSVVRIWGTLEAVLLKHEHQLSRVDKAMRVVRVEMDGRGAAAAGVQPSRDHASAVHSAAATASLEHAAVITNSGHLVGVRFPGQLLKEVVTMLSSIKIQQNLLHMQKTMLLGPTLTNSHITSAATKSSAAGSMSSKVSTTGLLKDISSSSMSEVVLNGAAGIMAATAAGGALLPGVCEEPTPVDISSQLKAFKAPKTISDFFIKVAHPTSMNASQQQKQQHTAAAAVGSSAMISSGIISTSNLNPMSTSKYAQQRAQIDEDRVLRVQRGIQHKRLGSVTNTGFQSEPQALCVTILSDEDEEEYDQCKKGQAIEGQHRTELSHCSTINDAKGHDNGNTNNGGKRLRSNDKNAVDQAVSPAGDCGQDEDEDLEVMSGDEREGAETRHDEESERMVVNSEDEGRKKARKINEEQEASTFEIANEAARLDGGSHAEAVDVVCDKPSIVRIQSHVQTSAAVDVVCDKPSIVRIQSHVHTSAAVDVVCDKPSIVRIQSHVHTSAADALLRNGVKAVGPSGAYHGTTTIRNGASTLPEPLHSAAYQPTHFVSLHSRPALPGSSLPGISLPRLPKREALQLMCDLGFTGKQAEVALFMAHGDVNKAAELCISGSVKT</sequence>
<evidence type="ECO:0000313" key="4">
    <source>
        <dbReference type="EMBL" id="GAX76479.1"/>
    </source>
</evidence>
<dbReference type="GO" id="GO:0031490">
    <property type="term" value="F:chromatin DNA binding"/>
    <property type="evidence" value="ECO:0007669"/>
    <property type="project" value="TreeGrafter"/>
</dbReference>
<evidence type="ECO:0000313" key="5">
    <source>
        <dbReference type="Proteomes" id="UP000232323"/>
    </source>
</evidence>
<evidence type="ECO:0000259" key="3">
    <source>
        <dbReference type="Pfam" id="PF25373"/>
    </source>
</evidence>
<dbReference type="SUPFAM" id="SSF46934">
    <property type="entry name" value="UBA-like"/>
    <property type="match status" value="1"/>
</dbReference>
<dbReference type="GO" id="GO:0005634">
    <property type="term" value="C:nucleus"/>
    <property type="evidence" value="ECO:0007669"/>
    <property type="project" value="TreeGrafter"/>
</dbReference>
<keyword evidence="5" id="KW-1185">Reference proteome</keyword>
<dbReference type="Proteomes" id="UP000232323">
    <property type="component" value="Unassembled WGS sequence"/>
</dbReference>
<dbReference type="InterPro" id="IPR026937">
    <property type="entry name" value="SBNO_Helicase_C_dom"/>
</dbReference>
<protein>
    <submittedName>
        <fullName evidence="4">Uncharacterized protein</fullName>
    </submittedName>
</protein>
<name>A0A250X0L2_9CHLO</name>
<feature type="compositionally biased region" description="Basic and acidic residues" evidence="1">
    <location>
        <begin position="591"/>
        <end position="607"/>
    </location>
</feature>
<dbReference type="Pfam" id="PF13871">
    <property type="entry name" value="Helicase_C_4"/>
    <property type="match status" value="1"/>
</dbReference>
<organism evidence="4 5">
    <name type="scientific">Chlamydomonas eustigma</name>
    <dbReference type="NCBI Taxonomy" id="1157962"/>
    <lineage>
        <taxon>Eukaryota</taxon>
        <taxon>Viridiplantae</taxon>
        <taxon>Chlorophyta</taxon>
        <taxon>core chlorophytes</taxon>
        <taxon>Chlorophyceae</taxon>
        <taxon>CS clade</taxon>
        <taxon>Chlamydomonadales</taxon>
        <taxon>Chlamydomonadaceae</taxon>
        <taxon>Chlamydomonas</taxon>
    </lineage>
</organism>
<dbReference type="Pfam" id="PF25373">
    <property type="entry name" value="SBNO"/>
    <property type="match status" value="1"/>
</dbReference>
<comment type="caution">
    <text evidence="4">The sequence shown here is derived from an EMBL/GenBank/DDBJ whole genome shotgun (WGS) entry which is preliminary data.</text>
</comment>
<dbReference type="InterPro" id="IPR026741">
    <property type="entry name" value="SNO"/>
</dbReference>
<proteinExistence type="predicted"/>
<feature type="domain" description="SBNO alpha/beta" evidence="3">
    <location>
        <begin position="88"/>
        <end position="208"/>
    </location>
</feature>
<evidence type="ECO:0000256" key="1">
    <source>
        <dbReference type="SAM" id="MobiDB-lite"/>
    </source>
</evidence>
<feature type="domain" description="Strawberry notch helicase C" evidence="2">
    <location>
        <begin position="1"/>
        <end position="51"/>
    </location>
</feature>
<dbReference type="GO" id="GO:0006355">
    <property type="term" value="P:regulation of DNA-templated transcription"/>
    <property type="evidence" value="ECO:0007669"/>
    <property type="project" value="InterPro"/>
</dbReference>